<dbReference type="AlphaFoldDB" id="A0A7C9IUH3"/>
<evidence type="ECO:0000313" key="1">
    <source>
        <dbReference type="EMBL" id="MYV05921.1"/>
    </source>
</evidence>
<sequence>MDGHATPAKQMIAERTRFLNLNMDVFQSMIHRKLNRSAIILWITMLDNTPDWNFSASELQRRAGLSRQAYSTAIKELQDFGFSC</sequence>
<organism evidence="1 2">
    <name type="scientific">Furfurilactobacillus rossiae</name>
    <dbReference type="NCBI Taxonomy" id="231049"/>
    <lineage>
        <taxon>Bacteria</taxon>
        <taxon>Bacillati</taxon>
        <taxon>Bacillota</taxon>
        <taxon>Bacilli</taxon>
        <taxon>Lactobacillales</taxon>
        <taxon>Lactobacillaceae</taxon>
        <taxon>Furfurilactobacillus</taxon>
    </lineage>
</organism>
<reference evidence="1 2" key="1">
    <citation type="journal article" date="2019" name="Appl. Environ. Microbiol.">
        <title>Genetic determinants of hydroxycinnamic acid metabolism in heterofermentative lactobacilli.</title>
        <authorList>
            <person name="Gaur G."/>
            <person name="Oh J.H."/>
            <person name="Filannino P."/>
            <person name="Gobbetti M."/>
            <person name="van Pijkeren J.P."/>
            <person name="Ganzle M.G."/>
        </authorList>
    </citation>
    <scope>NUCLEOTIDE SEQUENCE [LARGE SCALE GENOMIC DNA]</scope>
    <source>
        <strain evidence="1 2">FUA3583</strain>
    </source>
</reference>
<dbReference type="RefSeq" id="WP_161002069.1">
    <property type="nucleotide sequence ID" value="NZ_CP185253.1"/>
</dbReference>
<comment type="caution">
    <text evidence="1">The sequence shown here is derived from an EMBL/GenBank/DDBJ whole genome shotgun (WGS) entry which is preliminary data.</text>
</comment>
<protein>
    <recommendedName>
        <fullName evidence="3">Helix-turn-helix domain-containing protein</fullName>
    </recommendedName>
</protein>
<gene>
    <name evidence="1" type="ORF">GB992_08750</name>
</gene>
<dbReference type="Proteomes" id="UP000480570">
    <property type="component" value="Unassembled WGS sequence"/>
</dbReference>
<name>A0A7C9IUH3_9LACO</name>
<dbReference type="EMBL" id="WEZT01000018">
    <property type="protein sequence ID" value="MYV05921.1"/>
    <property type="molecule type" value="Genomic_DNA"/>
</dbReference>
<proteinExistence type="predicted"/>
<accession>A0A7C9IUH3</accession>
<evidence type="ECO:0008006" key="3">
    <source>
        <dbReference type="Google" id="ProtNLM"/>
    </source>
</evidence>
<evidence type="ECO:0000313" key="2">
    <source>
        <dbReference type="Proteomes" id="UP000480570"/>
    </source>
</evidence>